<dbReference type="Pfam" id="PF01582">
    <property type="entry name" value="TIR"/>
    <property type="match status" value="1"/>
</dbReference>
<dbReference type="Pfam" id="PF07725">
    <property type="entry name" value="LRR_3"/>
    <property type="match status" value="1"/>
</dbReference>
<dbReference type="Proteomes" id="UP000008694">
    <property type="component" value="Unassembled WGS sequence"/>
</dbReference>
<dbReference type="SUPFAM" id="SSF52058">
    <property type="entry name" value="L domain-like"/>
    <property type="match status" value="1"/>
</dbReference>
<dbReference type="SUPFAM" id="SSF52540">
    <property type="entry name" value="P-loop containing nucleoside triphosphate hydrolases"/>
    <property type="match status" value="1"/>
</dbReference>
<accession>D7KQ34</accession>
<dbReference type="STRING" id="81972.D7KQ34"/>
<dbReference type="FunFam" id="3.40.50.10140:FF:000007">
    <property type="entry name" value="Disease resistance protein (TIR-NBS-LRR class)"/>
    <property type="match status" value="1"/>
</dbReference>
<dbReference type="PANTHER" id="PTHR11017">
    <property type="entry name" value="LEUCINE-RICH REPEAT-CONTAINING PROTEIN"/>
    <property type="match status" value="1"/>
</dbReference>
<dbReference type="AlphaFoldDB" id="D7KQ34"/>
<gene>
    <name evidence="9" type="ORF">ARALYDRAFT_682814</name>
</gene>
<dbReference type="Gene3D" id="3.40.50.300">
    <property type="entry name" value="P-loop containing nucleotide triphosphate hydrolases"/>
    <property type="match status" value="1"/>
</dbReference>
<evidence type="ECO:0000256" key="3">
    <source>
        <dbReference type="ARBA" id="ARBA00022737"/>
    </source>
</evidence>
<dbReference type="InterPro" id="IPR042197">
    <property type="entry name" value="Apaf_helical"/>
</dbReference>
<dbReference type="GO" id="GO:0006952">
    <property type="term" value="P:defense response"/>
    <property type="evidence" value="ECO:0007669"/>
    <property type="project" value="UniProtKB-KW"/>
</dbReference>
<protein>
    <recommendedName>
        <fullName evidence="1">ADP-ribosyl cyclase/cyclic ADP-ribose hydrolase</fullName>
        <ecNumber evidence="1">3.2.2.6</ecNumber>
    </recommendedName>
</protein>
<evidence type="ECO:0000256" key="5">
    <source>
        <dbReference type="ARBA" id="ARBA00022821"/>
    </source>
</evidence>
<dbReference type="SMART" id="SM00255">
    <property type="entry name" value="TIR"/>
    <property type="match status" value="1"/>
</dbReference>
<dbReference type="GO" id="GO:0043531">
    <property type="term" value="F:ADP binding"/>
    <property type="evidence" value="ECO:0007669"/>
    <property type="project" value="InterPro"/>
</dbReference>
<dbReference type="PROSITE" id="PS50104">
    <property type="entry name" value="TIR"/>
    <property type="match status" value="1"/>
</dbReference>
<evidence type="ECO:0000313" key="9">
    <source>
        <dbReference type="EMBL" id="EFH68195.1"/>
    </source>
</evidence>
<dbReference type="Gene3D" id="3.80.10.10">
    <property type="entry name" value="Ribonuclease Inhibitor"/>
    <property type="match status" value="2"/>
</dbReference>
<proteinExistence type="predicted"/>
<name>D7KQ34_ARALL</name>
<evidence type="ECO:0000256" key="2">
    <source>
        <dbReference type="ARBA" id="ARBA00022614"/>
    </source>
</evidence>
<dbReference type="Gene3D" id="1.10.8.430">
    <property type="entry name" value="Helical domain of apoptotic protease-activating factors"/>
    <property type="match status" value="1"/>
</dbReference>
<dbReference type="GO" id="GO:0061809">
    <property type="term" value="F:NAD+ nucleosidase activity, cyclic ADP-ribose generating"/>
    <property type="evidence" value="ECO:0007669"/>
    <property type="project" value="UniProtKB-EC"/>
</dbReference>
<evidence type="ECO:0000256" key="1">
    <source>
        <dbReference type="ARBA" id="ARBA00011982"/>
    </source>
</evidence>
<dbReference type="InterPro" id="IPR000157">
    <property type="entry name" value="TIR_dom"/>
</dbReference>
<dbReference type="SUPFAM" id="SSF52200">
    <property type="entry name" value="Toll/Interleukin receptor TIR domain"/>
    <property type="match status" value="1"/>
</dbReference>
<dbReference type="PANTHER" id="PTHR11017:SF418">
    <property type="entry name" value="DISEASE RESISTANCE PROTEIN (TIR-NBS-LRR CLASS) FAMILY-RELATED"/>
    <property type="match status" value="1"/>
</dbReference>
<dbReference type="InterPro" id="IPR058192">
    <property type="entry name" value="WHD_ROQ1-like"/>
</dbReference>
<evidence type="ECO:0000313" key="10">
    <source>
        <dbReference type="Proteomes" id="UP000008694"/>
    </source>
</evidence>
<keyword evidence="4" id="KW-0378">Hydrolase</keyword>
<dbReference type="EMBL" id="GL348713">
    <property type="protein sequence ID" value="EFH68195.1"/>
    <property type="molecule type" value="Genomic_DNA"/>
</dbReference>
<dbReference type="GO" id="GO:0007165">
    <property type="term" value="P:signal transduction"/>
    <property type="evidence" value="ECO:0007669"/>
    <property type="project" value="InterPro"/>
</dbReference>
<dbReference type="InterPro" id="IPR027417">
    <property type="entry name" value="P-loop_NTPase"/>
</dbReference>
<dbReference type="InterPro" id="IPR002182">
    <property type="entry name" value="NB-ARC"/>
</dbReference>
<dbReference type="InterPro" id="IPR044974">
    <property type="entry name" value="Disease_R_plants"/>
</dbReference>
<evidence type="ECO:0000259" key="8">
    <source>
        <dbReference type="PROSITE" id="PS50104"/>
    </source>
</evidence>
<dbReference type="Gene3D" id="3.40.50.10140">
    <property type="entry name" value="Toll/interleukin-1 receptor homology (TIR) domain"/>
    <property type="match status" value="1"/>
</dbReference>
<evidence type="ECO:0000256" key="4">
    <source>
        <dbReference type="ARBA" id="ARBA00022801"/>
    </source>
</evidence>
<dbReference type="InterPro" id="IPR035897">
    <property type="entry name" value="Toll_tir_struct_dom_sf"/>
</dbReference>
<dbReference type="SUPFAM" id="SSF46785">
    <property type="entry name" value="Winged helix' DNA-binding domain"/>
    <property type="match status" value="1"/>
</dbReference>
<dbReference type="FunFam" id="3.80.10.10:FF:000386">
    <property type="entry name" value="Disease resistance protein RPS4"/>
    <property type="match status" value="1"/>
</dbReference>
<dbReference type="eggNOG" id="ENOG502SUNR">
    <property type="taxonomic scope" value="Eukaryota"/>
</dbReference>
<dbReference type="HOGENOM" id="CLU_001561_0_1_1"/>
<dbReference type="Pfam" id="PF23282">
    <property type="entry name" value="WHD_ROQ1"/>
    <property type="match status" value="1"/>
</dbReference>
<keyword evidence="10" id="KW-1185">Reference proteome</keyword>
<comment type="catalytic activity">
    <reaction evidence="7">
        <text>NAD(+) + H2O = ADP-D-ribose + nicotinamide + H(+)</text>
        <dbReference type="Rhea" id="RHEA:16301"/>
        <dbReference type="ChEBI" id="CHEBI:15377"/>
        <dbReference type="ChEBI" id="CHEBI:15378"/>
        <dbReference type="ChEBI" id="CHEBI:17154"/>
        <dbReference type="ChEBI" id="CHEBI:57540"/>
        <dbReference type="ChEBI" id="CHEBI:57967"/>
        <dbReference type="EC" id="3.2.2.6"/>
    </reaction>
    <physiologicalReaction direction="left-to-right" evidence="7">
        <dbReference type="Rhea" id="RHEA:16302"/>
    </physiologicalReaction>
</comment>
<dbReference type="PRINTS" id="PR00364">
    <property type="entry name" value="DISEASERSIST"/>
</dbReference>
<dbReference type="Gramene" id="Al_scaffold_0001_5137">
    <property type="protein sequence ID" value="Al_scaffold_0001_5137"/>
    <property type="gene ID" value="Al_scaffold_0001_5137"/>
</dbReference>
<keyword evidence="2" id="KW-0433">Leucine-rich repeat</keyword>
<dbReference type="InterPro" id="IPR011713">
    <property type="entry name" value="Leu-rich_rpt_3"/>
</dbReference>
<dbReference type="InterPro" id="IPR032675">
    <property type="entry name" value="LRR_dom_sf"/>
</dbReference>
<keyword evidence="5" id="KW-0611">Plant defense</keyword>
<evidence type="ECO:0000256" key="7">
    <source>
        <dbReference type="ARBA" id="ARBA00047304"/>
    </source>
</evidence>
<dbReference type="Pfam" id="PF00931">
    <property type="entry name" value="NB-ARC"/>
    <property type="match status" value="1"/>
</dbReference>
<dbReference type="InterPro" id="IPR036390">
    <property type="entry name" value="WH_DNA-bd_sf"/>
</dbReference>
<dbReference type="FunFam" id="1.10.8.430:FF:000002">
    <property type="entry name" value="Disease resistance protein (TIR-NBS-LRR class)"/>
    <property type="match status" value="1"/>
</dbReference>
<evidence type="ECO:0000256" key="6">
    <source>
        <dbReference type="ARBA" id="ARBA00023027"/>
    </source>
</evidence>
<organism evidence="10">
    <name type="scientific">Arabidopsis lyrata subsp. lyrata</name>
    <name type="common">Lyre-leaved rock-cress</name>
    <dbReference type="NCBI Taxonomy" id="81972"/>
    <lineage>
        <taxon>Eukaryota</taxon>
        <taxon>Viridiplantae</taxon>
        <taxon>Streptophyta</taxon>
        <taxon>Embryophyta</taxon>
        <taxon>Tracheophyta</taxon>
        <taxon>Spermatophyta</taxon>
        <taxon>Magnoliopsida</taxon>
        <taxon>eudicotyledons</taxon>
        <taxon>Gunneridae</taxon>
        <taxon>Pentapetalae</taxon>
        <taxon>rosids</taxon>
        <taxon>malvids</taxon>
        <taxon>Brassicales</taxon>
        <taxon>Brassicaceae</taxon>
        <taxon>Camelineae</taxon>
        <taxon>Arabidopsis</taxon>
    </lineage>
</organism>
<keyword evidence="6" id="KW-0520">NAD</keyword>
<dbReference type="EC" id="3.2.2.6" evidence="1"/>
<feature type="domain" description="TIR" evidence="8">
    <location>
        <begin position="12"/>
        <end position="176"/>
    </location>
</feature>
<reference evidence="10" key="1">
    <citation type="journal article" date="2011" name="Nat. Genet.">
        <title>The Arabidopsis lyrata genome sequence and the basis of rapid genome size change.</title>
        <authorList>
            <person name="Hu T.T."/>
            <person name="Pattyn P."/>
            <person name="Bakker E.G."/>
            <person name="Cao J."/>
            <person name="Cheng J.-F."/>
            <person name="Clark R.M."/>
            <person name="Fahlgren N."/>
            <person name="Fawcett J.A."/>
            <person name="Grimwood J."/>
            <person name="Gundlach H."/>
            <person name="Haberer G."/>
            <person name="Hollister J.D."/>
            <person name="Ossowski S."/>
            <person name="Ottilar R.P."/>
            <person name="Salamov A.A."/>
            <person name="Schneeberger K."/>
            <person name="Spannagl M."/>
            <person name="Wang X."/>
            <person name="Yang L."/>
            <person name="Nasrallah M.E."/>
            <person name="Bergelson J."/>
            <person name="Carrington J.C."/>
            <person name="Gaut B.S."/>
            <person name="Schmutz J."/>
            <person name="Mayer K.F.X."/>
            <person name="Van de Peer Y."/>
            <person name="Grigoriev I.V."/>
            <person name="Nordborg M."/>
            <person name="Weigel D."/>
            <person name="Guo Y.-L."/>
        </authorList>
    </citation>
    <scope>NUCLEOTIDE SEQUENCE [LARGE SCALE GENOMIC DNA]</scope>
    <source>
        <strain evidence="10">cv. MN47</strain>
    </source>
</reference>
<dbReference type="FunFam" id="3.40.50.300:FF:001002">
    <property type="entry name" value="Disease resistance protein (TIR-NBS-LRR class)"/>
    <property type="match status" value="1"/>
</dbReference>
<keyword evidence="3" id="KW-0677">Repeat</keyword>
<sequence length="1064" mass="121833">MASPSSLKSRNYRFNIFSSFHGPDVRKSFLSHLRKQFNYNGITMFDDQGIERSETIAPSLIQAIRESRILIVILSTNYASSSWCLNELVEIMECKKVMGQIVMTIFYGVDPTHVRKQIGDFGKAFSETCSRNTDVEMRKWSKALTDVSNILGEHLLNWDNEANMIEKVAGDVSRKLNATPSRDFADMVGLEEHLKKIEFLLHLNHDDGAMIVGICGPAGIGKTTIARALHSLLSSSFQLSCFMENLRGSYNSGLDEYGLKLCLQQQLLSKILNQNGMRVYHLGAIHERLCDRKVLIILDDVNDLKQLEALADETRWFGPGSRIIVTTEDQELLQQHGINNTYQVGFPSKEISLKILCRYAFRQSFPHHGFKELALRLTKLCGNLPLGLRVVGSSLRGKKEEEWEEVMCRLETILDHRDIEEVLRVGYESLHENEKSLFLHIAVFFNHKDGDIVNAMLAETNLDIKHGLRILVNKSLIYISTKREIVMHKLLQQVGRQVIHRQEPWKRQILIDAHEICDVLENDTGNRAVSGISFDTSGIAEVIISDRALRRMSNLRFLSVYKTRYNGNDRVHIPEEIEFPPRLRLLHWEAYPKKSLPLRFCLENLVELYMRDSQLEKLWEGAQPLTNLKKMDFSSSRKLKELPDLSNATNLKRLQLNGCTSLVEIPSTIANLHKLEDLVMNSCVNLEVVPTHINLASLERIYMIGCSRLRTFPDMSTNISQLLMSETAVEKVPASIRLWSRLSYVDIRGSGNLKTLTHFPESLWSLDLSYTDIEKIPYCIKRIHHLQSLEVTGCRKLASLPELPSSLRLLMAEDCKSLENVTSPLRTPNAKLNFTNCFKLGGESRRVIIQSLFLYEFVCLPGREMPPEFNHQARGNSLTIINEKDCSFSGSSKFKVCVMISPNHHHHTKENRELRLKYGIIGKSGYRYPIFIVHPRESPGIRTDHLCIFHCDFPGEEILLDVGSKILFEFSSRYCEIIECGVRILTKDEEGSNNNRSNKYRLDQVSEDKDNWSYEFEPGESILDKVSDEEEDNVEGKEHTNCWSWLFACFNLFHIGCLGWGTKR</sequence>